<protein>
    <submittedName>
        <fullName evidence="2">Alpha/beta hydrolase fold protein</fullName>
    </submittedName>
</protein>
<dbReference type="SUPFAM" id="SSF53474">
    <property type="entry name" value="alpha/beta-Hydrolases"/>
    <property type="match status" value="1"/>
</dbReference>
<dbReference type="OrthoDB" id="5342129at2"/>
<organism evidence="2 3">
    <name type="scientific">Solidesulfovibrio fructosivorans JJ]</name>
    <dbReference type="NCBI Taxonomy" id="596151"/>
    <lineage>
        <taxon>Bacteria</taxon>
        <taxon>Pseudomonadati</taxon>
        <taxon>Thermodesulfobacteriota</taxon>
        <taxon>Desulfovibrionia</taxon>
        <taxon>Desulfovibrionales</taxon>
        <taxon>Desulfovibrionaceae</taxon>
        <taxon>Solidesulfovibrio</taxon>
    </lineage>
</organism>
<comment type="caution">
    <text evidence="2">The sequence shown here is derived from an EMBL/GenBank/DDBJ whole genome shotgun (WGS) entry which is preliminary data.</text>
</comment>
<dbReference type="Proteomes" id="UP000006250">
    <property type="component" value="Unassembled WGS sequence"/>
</dbReference>
<dbReference type="eggNOG" id="COG2267">
    <property type="taxonomic scope" value="Bacteria"/>
</dbReference>
<dbReference type="GO" id="GO:0016787">
    <property type="term" value="F:hydrolase activity"/>
    <property type="evidence" value="ECO:0007669"/>
    <property type="project" value="UniProtKB-KW"/>
</dbReference>
<gene>
    <name evidence="2" type="ORF">DesfrDRAFT_2583</name>
</gene>
<feature type="domain" description="AB hydrolase-1" evidence="1">
    <location>
        <begin position="32"/>
        <end position="247"/>
    </location>
</feature>
<dbReference type="PANTHER" id="PTHR43433">
    <property type="entry name" value="HYDROLASE, ALPHA/BETA FOLD FAMILY PROTEIN"/>
    <property type="match status" value="1"/>
</dbReference>
<reference evidence="2 3" key="1">
    <citation type="submission" date="2010-08" db="EMBL/GenBank/DDBJ databases">
        <title>The draft genome of Desulfovibrio fructosovorans JJ.</title>
        <authorList>
            <consortium name="US DOE Joint Genome Institute (JGI-PGF)"/>
            <person name="Lucas S."/>
            <person name="Copeland A."/>
            <person name="Lapidus A."/>
            <person name="Cheng J.-F."/>
            <person name="Bruce D."/>
            <person name="Goodwin L."/>
            <person name="Pitluck S."/>
            <person name="Land M.L."/>
            <person name="Hauser L."/>
            <person name="Chang Y.-J."/>
            <person name="Jeffries C."/>
            <person name="Wall J.D."/>
            <person name="Stahl D.A."/>
            <person name="Arkin A.P."/>
            <person name="Dehal P."/>
            <person name="Stolyar S.M."/>
            <person name="Hazen T.C."/>
            <person name="Woyke T.J."/>
        </authorList>
    </citation>
    <scope>NUCLEOTIDE SEQUENCE [LARGE SCALE GENOMIC DNA]</scope>
    <source>
        <strain evidence="2 3">JJ</strain>
    </source>
</reference>
<accession>E1JY68</accession>
<name>E1JY68_SOLFR</name>
<dbReference type="PANTHER" id="PTHR43433:SF5">
    <property type="entry name" value="AB HYDROLASE-1 DOMAIN-CONTAINING PROTEIN"/>
    <property type="match status" value="1"/>
</dbReference>
<dbReference type="Pfam" id="PF12697">
    <property type="entry name" value="Abhydrolase_6"/>
    <property type="match status" value="1"/>
</dbReference>
<dbReference type="STRING" id="596151.DesfrDRAFT_2583"/>
<dbReference type="Gene3D" id="3.40.50.1820">
    <property type="entry name" value="alpha/beta hydrolase"/>
    <property type="match status" value="1"/>
</dbReference>
<keyword evidence="2" id="KW-0378">Hydrolase</keyword>
<proteinExistence type="predicted"/>
<sequence length="256" mass="27324">MSRFNHKDGRSIAIGDAAIYCEERGNASGAPIVFLHGGLGGIEDFNALVPTLGKTYRCIGIDSRGQGKSTLGSEALTYARLQRDVEHICGVLRIDAPMFIGHSDGGIVALRIAAAGAVRPSKVVTLGAHWTLGPDDPTRGIYAGVTPEGWLGMFPEGVAAYRGLNPAPDFEKLVPAVRGMWLDAGGEGYPGESIRDIDCPVLVVRGDDDMLVSRAHAVELADRVPGAKLMNIPFAGHCAHQEQPEIVLWALRIFMD</sequence>
<dbReference type="EMBL" id="AECZ01000017">
    <property type="protein sequence ID" value="EFL50642.1"/>
    <property type="molecule type" value="Genomic_DNA"/>
</dbReference>
<keyword evidence="3" id="KW-1185">Reference proteome</keyword>
<dbReference type="AlphaFoldDB" id="E1JY68"/>
<dbReference type="InterPro" id="IPR000073">
    <property type="entry name" value="AB_hydrolase_1"/>
</dbReference>
<dbReference type="InterPro" id="IPR029058">
    <property type="entry name" value="AB_hydrolase_fold"/>
</dbReference>
<dbReference type="InterPro" id="IPR050471">
    <property type="entry name" value="AB_hydrolase"/>
</dbReference>
<dbReference type="RefSeq" id="WP_005994482.1">
    <property type="nucleotide sequence ID" value="NZ_AECZ01000017.1"/>
</dbReference>
<evidence type="ECO:0000313" key="3">
    <source>
        <dbReference type="Proteomes" id="UP000006250"/>
    </source>
</evidence>
<evidence type="ECO:0000313" key="2">
    <source>
        <dbReference type="EMBL" id="EFL50642.1"/>
    </source>
</evidence>
<evidence type="ECO:0000259" key="1">
    <source>
        <dbReference type="Pfam" id="PF12697"/>
    </source>
</evidence>